<dbReference type="InterPro" id="IPR020946">
    <property type="entry name" value="Flavin_mOase-like"/>
</dbReference>
<dbReference type="GO" id="GO:0034899">
    <property type="term" value="F:trimethylamine monooxygenase activity"/>
    <property type="evidence" value="ECO:0007669"/>
    <property type="project" value="UniProtKB-EC"/>
</dbReference>
<dbReference type="EC" id="1.14.13.148" evidence="6"/>
<evidence type="ECO:0000256" key="5">
    <source>
        <dbReference type="ARBA" id="ARBA00023002"/>
    </source>
</evidence>
<gene>
    <name evidence="8" type="ORF">NGAL_HAMBI1145_25830</name>
</gene>
<dbReference type="PRINTS" id="PR00370">
    <property type="entry name" value="FMOXYGENASE"/>
</dbReference>
<sequence>MSTNNHVKMPENTVAVIGAGPAGLVAARFLIARGLVPVIFEASSRLGGQWNSASAASAIWPGMRTNTSRVMTAFSDLDHASGSAAYLRQEEMLDYLERYAFTFGLLPHLRLKTRVERLERAGNGWLIRSAEDGEERCEIFQRVVIATGRQNVPDLPAVPGLDGFAGTLGAAHTAQYNGPERYRGRKVLVAGCSISALEIASDIALGGAAQVISTSRRQRYILPKVIAGVPTDHVMFNRAAVLMEGVLPPDMLAEGLTMKVLKVAGSPEQFGARKPEGNAFAAGISQSQGFLPAVAEGRIAVKPWMERIDGHTIWFRDGTSANVDAILFGTGYRLSMPWLSEDIVRTIRLDGYGADLHDHTFHPELPGLAFLGLFDLVGPVFPVLELQARWVAQCFGSKQPLPAQAAMHAGIERSRATRSGPLSLPMHVAALTFARNAGVEPDLTIWPDLERALLFGPLSPISFRLQGPDALPHASAKTEAAAAAFGAIATGDFTAEEESIRQLLKLLPVQTAA</sequence>
<organism evidence="8 9">
    <name type="scientific">Neorhizobium galegae bv. officinalis</name>
    <dbReference type="NCBI Taxonomy" id="323656"/>
    <lineage>
        <taxon>Bacteria</taxon>
        <taxon>Pseudomonadati</taxon>
        <taxon>Pseudomonadota</taxon>
        <taxon>Alphaproteobacteria</taxon>
        <taxon>Hyphomicrobiales</taxon>
        <taxon>Rhizobiaceae</taxon>
        <taxon>Rhizobium/Agrobacterium group</taxon>
        <taxon>Neorhizobium</taxon>
    </lineage>
</organism>
<keyword evidence="3" id="KW-0274">FAD</keyword>
<keyword evidence="5" id="KW-0560">Oxidoreductase</keyword>
<evidence type="ECO:0000256" key="6">
    <source>
        <dbReference type="ARBA" id="ARBA00034528"/>
    </source>
</evidence>
<dbReference type="InterPro" id="IPR036188">
    <property type="entry name" value="FAD/NAD-bd_sf"/>
</dbReference>
<keyword evidence="8" id="KW-0503">Monooxygenase</keyword>
<dbReference type="GO" id="GO:0004499">
    <property type="term" value="F:N,N-dimethylaniline monooxygenase activity"/>
    <property type="evidence" value="ECO:0007669"/>
    <property type="project" value="InterPro"/>
</dbReference>
<dbReference type="InterPro" id="IPR050346">
    <property type="entry name" value="FMO-like"/>
</dbReference>
<dbReference type="EMBL" id="CCRH01000006">
    <property type="protein sequence ID" value="CDZ34935.1"/>
    <property type="molecule type" value="Genomic_DNA"/>
</dbReference>
<dbReference type="PIRSF" id="PIRSF000332">
    <property type="entry name" value="FMO"/>
    <property type="match status" value="1"/>
</dbReference>
<evidence type="ECO:0000313" key="8">
    <source>
        <dbReference type="EMBL" id="CDZ34935.1"/>
    </source>
</evidence>
<dbReference type="OrthoDB" id="9790219at2"/>
<dbReference type="Gene3D" id="3.50.50.60">
    <property type="entry name" value="FAD/NAD(P)-binding domain"/>
    <property type="match status" value="1"/>
</dbReference>
<proteinExistence type="inferred from homology"/>
<evidence type="ECO:0000256" key="1">
    <source>
        <dbReference type="ARBA" id="ARBA00009183"/>
    </source>
</evidence>
<name>A0A0T7FIT1_NEOGA</name>
<dbReference type="GO" id="GO:0050661">
    <property type="term" value="F:NADP binding"/>
    <property type="evidence" value="ECO:0007669"/>
    <property type="project" value="InterPro"/>
</dbReference>
<dbReference type="AlphaFoldDB" id="A0A0T7FIT1"/>
<keyword evidence="2" id="KW-0285">Flavoprotein</keyword>
<keyword evidence="4" id="KW-0521">NADP</keyword>
<evidence type="ECO:0000256" key="4">
    <source>
        <dbReference type="ARBA" id="ARBA00022857"/>
    </source>
</evidence>
<comment type="similarity">
    <text evidence="1">Belongs to the FMO family.</text>
</comment>
<dbReference type="PANTHER" id="PTHR23023">
    <property type="entry name" value="DIMETHYLANILINE MONOOXYGENASE"/>
    <property type="match status" value="1"/>
</dbReference>
<reference evidence="8 9" key="1">
    <citation type="submission" date="2014-08" db="EMBL/GenBank/DDBJ databases">
        <authorList>
            <person name="Chen Y.-H."/>
        </authorList>
    </citation>
    <scope>NUCLEOTIDE SEQUENCE [LARGE SCALE GENOMIC DNA]</scope>
</reference>
<dbReference type="Pfam" id="PF00743">
    <property type="entry name" value="FMO-like"/>
    <property type="match status" value="1"/>
</dbReference>
<dbReference type="GO" id="GO:0050660">
    <property type="term" value="F:flavin adenine dinucleotide binding"/>
    <property type="evidence" value="ECO:0007669"/>
    <property type="project" value="InterPro"/>
</dbReference>
<evidence type="ECO:0000256" key="3">
    <source>
        <dbReference type="ARBA" id="ARBA00022827"/>
    </source>
</evidence>
<dbReference type="InterPro" id="IPR000960">
    <property type="entry name" value="Flavin_mOase"/>
</dbReference>
<dbReference type="Proteomes" id="UP000046176">
    <property type="component" value="Unassembled WGS sequence"/>
</dbReference>
<evidence type="ECO:0000256" key="2">
    <source>
        <dbReference type="ARBA" id="ARBA00022630"/>
    </source>
</evidence>
<evidence type="ECO:0000256" key="7">
    <source>
        <dbReference type="ARBA" id="ARBA00035159"/>
    </source>
</evidence>
<protein>
    <recommendedName>
        <fullName evidence="7">Trimethylamine monooxygenase</fullName>
        <ecNumber evidence="6">1.14.13.148</ecNumber>
    </recommendedName>
</protein>
<evidence type="ECO:0000313" key="9">
    <source>
        <dbReference type="Proteomes" id="UP000046176"/>
    </source>
</evidence>
<dbReference type="SUPFAM" id="SSF51905">
    <property type="entry name" value="FAD/NAD(P)-binding domain"/>
    <property type="match status" value="2"/>
</dbReference>
<accession>A0A0T7FIT1</accession>
<dbReference type="RefSeq" id="WP_046666733.1">
    <property type="nucleotide sequence ID" value="NZ_CCRH01000006.1"/>
</dbReference>